<reference evidence="8 9" key="1">
    <citation type="submission" date="2017-06" db="EMBL/GenBank/DDBJ databases">
        <authorList>
            <person name="Kim H.J."/>
            <person name="Triplett B.A."/>
        </authorList>
    </citation>
    <scope>NUCLEOTIDE SEQUENCE [LARGE SCALE GENOMIC DNA]</scope>
    <source>
        <strain evidence="8 9">DSM 43151</strain>
    </source>
</reference>
<dbReference type="EMBL" id="FZNR01000027">
    <property type="protein sequence ID" value="SNS89445.1"/>
    <property type="molecule type" value="Genomic_DNA"/>
</dbReference>
<feature type="domain" description="Plastocyanin-like" evidence="5">
    <location>
        <begin position="237"/>
        <end position="295"/>
    </location>
</feature>
<keyword evidence="8" id="KW-0132">Cell division</keyword>
<dbReference type="Pfam" id="PF00394">
    <property type="entry name" value="Cu-oxidase"/>
    <property type="match status" value="1"/>
</dbReference>
<evidence type="ECO:0000259" key="7">
    <source>
        <dbReference type="Pfam" id="PF07732"/>
    </source>
</evidence>
<dbReference type="InterPro" id="IPR011706">
    <property type="entry name" value="Cu-oxidase_C"/>
</dbReference>
<protein>
    <submittedName>
        <fullName evidence="8">Multicopper oxidase with three cupredoxin domains (Includes cell division protein FtsP and spore coat protein CotA)</fullName>
    </submittedName>
</protein>
<evidence type="ECO:0000313" key="9">
    <source>
        <dbReference type="Proteomes" id="UP000198415"/>
    </source>
</evidence>
<dbReference type="PROSITE" id="PS51257">
    <property type="entry name" value="PROKAR_LIPOPROTEIN"/>
    <property type="match status" value="1"/>
</dbReference>
<dbReference type="CDD" id="cd04232">
    <property type="entry name" value="CuRO_1_CueO_FtsP"/>
    <property type="match status" value="1"/>
</dbReference>
<keyword evidence="9" id="KW-1185">Reference proteome</keyword>
<dbReference type="InterPro" id="IPR008972">
    <property type="entry name" value="Cupredoxin"/>
</dbReference>
<evidence type="ECO:0000313" key="8">
    <source>
        <dbReference type="EMBL" id="SNS89445.1"/>
    </source>
</evidence>
<dbReference type="GO" id="GO:0051301">
    <property type="term" value="P:cell division"/>
    <property type="evidence" value="ECO:0007669"/>
    <property type="project" value="UniProtKB-KW"/>
</dbReference>
<name>A0A239I741_9ACTN</name>
<dbReference type="Proteomes" id="UP000198415">
    <property type="component" value="Unassembled WGS sequence"/>
</dbReference>
<evidence type="ECO:0000259" key="6">
    <source>
        <dbReference type="Pfam" id="PF07731"/>
    </source>
</evidence>
<keyword evidence="4" id="KW-0732">Signal</keyword>
<organism evidence="8 9">
    <name type="scientific">Actinoplanes regularis</name>
    <dbReference type="NCBI Taxonomy" id="52697"/>
    <lineage>
        <taxon>Bacteria</taxon>
        <taxon>Bacillati</taxon>
        <taxon>Actinomycetota</taxon>
        <taxon>Actinomycetes</taxon>
        <taxon>Micromonosporales</taxon>
        <taxon>Micromonosporaceae</taxon>
        <taxon>Actinoplanes</taxon>
    </lineage>
</organism>
<dbReference type="CDD" id="cd13867">
    <property type="entry name" value="CuRO_2_CueO_FtsP"/>
    <property type="match status" value="1"/>
</dbReference>
<feature type="domain" description="Plastocyanin-like" evidence="7">
    <location>
        <begin position="67"/>
        <end position="175"/>
    </location>
</feature>
<dbReference type="RefSeq" id="WP_089298457.1">
    <property type="nucleotide sequence ID" value="NZ_BOMU01000107.1"/>
</dbReference>
<proteinExistence type="inferred from homology"/>
<dbReference type="CDD" id="cd13890">
    <property type="entry name" value="CuRO_3_CueO_FtsP"/>
    <property type="match status" value="1"/>
</dbReference>
<evidence type="ECO:0000256" key="1">
    <source>
        <dbReference type="ARBA" id="ARBA00010609"/>
    </source>
</evidence>
<dbReference type="SUPFAM" id="SSF49503">
    <property type="entry name" value="Cupredoxins"/>
    <property type="match status" value="3"/>
</dbReference>
<feature type="signal peptide" evidence="4">
    <location>
        <begin position="1"/>
        <end position="18"/>
    </location>
</feature>
<sequence>MKRRSLLLAGALSGLAAATSSCSSEWEGPKGSAFSNRLRIPPLAEPEPAADGAKQFSLDLLAGGRAEILPGLTTRTWGINGPYLGPTVRVNRGDRVRMAVTNRLGEVTTLHWHGMRLPARMDGGPHQTIEPGATWRPEWTIEQPAATTWFHPHLHGTTAMHVYRGLAGLLLIDDPDGPALPSTYGVDDLPLIIQDKRFGADGALNTGDVDGGTFGFLGNRILVNGTFGPSLEVRSELVRFRLLNASNARVYRVGFADGRRFQVIATDAGLLERPVTVERVKISPGERAEIVVRFTAGEEAVLDSRGEDPKRANDIEEEDFTLLKLVAAGALAESALLPDELGGVPAEPPPAGARRRRFVLTGSEINGNDMDMTRIDEVVPAGAHEIWEIHNTTYAHNFHIHEAPFRVLDINGTPPPAYQRGPKDTVFIPKNAKVRLAATFGAHIDPLSPYMYHCHILRHEDKGMVGQFVVVRPGTENQVSRTLPQGHHQH</sequence>
<comment type="similarity">
    <text evidence="1">Belongs to the multicopper oxidase family.</text>
</comment>
<feature type="domain" description="Plastocyanin-like" evidence="6">
    <location>
        <begin position="361"/>
        <end position="471"/>
    </location>
</feature>
<evidence type="ECO:0000256" key="3">
    <source>
        <dbReference type="ARBA" id="ARBA00023002"/>
    </source>
</evidence>
<dbReference type="InterPro" id="IPR002355">
    <property type="entry name" value="Cu_oxidase_Cu_BS"/>
</dbReference>
<keyword evidence="8" id="KW-0167">Capsid protein</keyword>
<dbReference type="InterPro" id="IPR001117">
    <property type="entry name" value="Cu-oxidase_2nd"/>
</dbReference>
<feature type="chain" id="PRO_5039300319" evidence="4">
    <location>
        <begin position="19"/>
        <end position="490"/>
    </location>
</feature>
<keyword evidence="8" id="KW-0946">Virion</keyword>
<dbReference type="InterPro" id="IPR011707">
    <property type="entry name" value="Cu-oxidase-like_N"/>
</dbReference>
<dbReference type="AlphaFoldDB" id="A0A239I741"/>
<keyword evidence="8" id="KW-0131">Cell cycle</keyword>
<dbReference type="OrthoDB" id="345021at2"/>
<accession>A0A239I741</accession>
<dbReference type="PANTHER" id="PTHR48267:SF1">
    <property type="entry name" value="BILIRUBIN OXIDASE"/>
    <property type="match status" value="1"/>
</dbReference>
<dbReference type="Pfam" id="PF07732">
    <property type="entry name" value="Cu-oxidase_3"/>
    <property type="match status" value="1"/>
</dbReference>
<dbReference type="Gene3D" id="2.60.40.420">
    <property type="entry name" value="Cupredoxins - blue copper proteins"/>
    <property type="match status" value="3"/>
</dbReference>
<keyword evidence="2" id="KW-0479">Metal-binding</keyword>
<evidence type="ECO:0000259" key="5">
    <source>
        <dbReference type="Pfam" id="PF00394"/>
    </source>
</evidence>
<evidence type="ECO:0000256" key="2">
    <source>
        <dbReference type="ARBA" id="ARBA00022723"/>
    </source>
</evidence>
<keyword evidence="3" id="KW-0560">Oxidoreductase</keyword>
<dbReference type="GO" id="GO:0016491">
    <property type="term" value="F:oxidoreductase activity"/>
    <property type="evidence" value="ECO:0007669"/>
    <property type="project" value="UniProtKB-KW"/>
</dbReference>
<evidence type="ECO:0000256" key="4">
    <source>
        <dbReference type="SAM" id="SignalP"/>
    </source>
</evidence>
<dbReference type="Pfam" id="PF07731">
    <property type="entry name" value="Cu-oxidase_2"/>
    <property type="match status" value="1"/>
</dbReference>
<gene>
    <name evidence="8" type="ORF">SAMN06264365_127123</name>
</gene>
<dbReference type="PROSITE" id="PS00080">
    <property type="entry name" value="MULTICOPPER_OXIDASE2"/>
    <property type="match status" value="1"/>
</dbReference>
<dbReference type="GO" id="GO:0005507">
    <property type="term" value="F:copper ion binding"/>
    <property type="evidence" value="ECO:0007669"/>
    <property type="project" value="InterPro"/>
</dbReference>
<dbReference type="InterPro" id="IPR045087">
    <property type="entry name" value="Cu-oxidase_fam"/>
</dbReference>
<dbReference type="PANTHER" id="PTHR48267">
    <property type="entry name" value="CUPREDOXIN SUPERFAMILY PROTEIN"/>
    <property type="match status" value="1"/>
</dbReference>